<dbReference type="AlphaFoldDB" id="A0A235BVD6"/>
<evidence type="ECO:0000313" key="1">
    <source>
        <dbReference type="EMBL" id="OYD16373.1"/>
    </source>
</evidence>
<accession>A0A235BVD6</accession>
<proteinExistence type="predicted"/>
<reference evidence="1 2" key="1">
    <citation type="submission" date="2017-07" db="EMBL/GenBank/DDBJ databases">
        <title>Recovery of genomes from metagenomes via a dereplication, aggregation, and scoring strategy.</title>
        <authorList>
            <person name="Sieber C.M."/>
            <person name="Probst A.J."/>
            <person name="Sharrar A."/>
            <person name="Thomas B.C."/>
            <person name="Hess M."/>
            <person name="Tringe S.G."/>
            <person name="Banfield J.F."/>
        </authorList>
    </citation>
    <scope>NUCLEOTIDE SEQUENCE [LARGE SCALE GENOMIC DNA]</scope>
    <source>
        <strain evidence="1">JGI_Cruoil_03_51_56</strain>
    </source>
</reference>
<feature type="non-terminal residue" evidence="1">
    <location>
        <position position="1"/>
    </location>
</feature>
<dbReference type="Proteomes" id="UP000215559">
    <property type="component" value="Unassembled WGS sequence"/>
</dbReference>
<gene>
    <name evidence="1" type="ORF">CH330_03035</name>
</gene>
<name>A0A235BVD6_UNCW3</name>
<organism evidence="1 2">
    <name type="scientific">candidate division WOR-3 bacterium JGI_Cruoil_03_51_56</name>
    <dbReference type="NCBI Taxonomy" id="1973747"/>
    <lineage>
        <taxon>Bacteria</taxon>
        <taxon>Bacteria division WOR-3</taxon>
    </lineage>
</organism>
<evidence type="ECO:0000313" key="2">
    <source>
        <dbReference type="Proteomes" id="UP000215559"/>
    </source>
</evidence>
<comment type="caution">
    <text evidence="1">The sequence shown here is derived from an EMBL/GenBank/DDBJ whole genome shotgun (WGS) entry which is preliminary data.</text>
</comment>
<dbReference type="EMBL" id="NOZP01000054">
    <property type="protein sequence ID" value="OYD16373.1"/>
    <property type="molecule type" value="Genomic_DNA"/>
</dbReference>
<protein>
    <submittedName>
        <fullName evidence="1">Uncharacterized protein</fullName>
    </submittedName>
</protein>
<sequence length="61" mass="6826">SKYGHILVSARSDRVPIPCYGYGASDYYAVGKRWLSLILMRPPGTRPIIAVRESLPEFTLS</sequence>